<dbReference type="EMBL" id="AEWJ01000055">
    <property type="protein sequence ID" value="EGD57631.1"/>
    <property type="molecule type" value="Genomic_DNA"/>
</dbReference>
<dbReference type="OrthoDB" id="7508156at2"/>
<gene>
    <name evidence="1" type="ORF">Y88_2955</name>
</gene>
<evidence type="ECO:0000313" key="2">
    <source>
        <dbReference type="Proteomes" id="UP000004728"/>
    </source>
</evidence>
<evidence type="ECO:0000313" key="1">
    <source>
        <dbReference type="EMBL" id="EGD57631.1"/>
    </source>
</evidence>
<dbReference type="AlphaFoldDB" id="F1ZCN2"/>
<dbReference type="Proteomes" id="UP000004728">
    <property type="component" value="Unassembled WGS sequence"/>
</dbReference>
<dbReference type="STRING" id="983920.Y88_2955"/>
<comment type="caution">
    <text evidence="1">The sequence shown here is derived from an EMBL/GenBank/DDBJ whole genome shotgun (WGS) entry which is preliminary data.</text>
</comment>
<keyword evidence="2" id="KW-1185">Reference proteome</keyword>
<dbReference type="InParanoid" id="F1ZCN2"/>
<reference evidence="1 2" key="1">
    <citation type="journal article" date="2012" name="J. Bacteriol.">
        <title>Draft Genome Sequence of Novosphingobium nitrogenifigens Y88T.</title>
        <authorList>
            <person name="Strabala T.J."/>
            <person name="Macdonald L."/>
            <person name="Liu V."/>
            <person name="Smit A.M."/>
        </authorList>
    </citation>
    <scope>NUCLEOTIDE SEQUENCE [LARGE SCALE GENOMIC DNA]</scope>
    <source>
        <strain evidence="1 2">DSM 19370</strain>
    </source>
</reference>
<accession>F1ZCN2</accession>
<proteinExistence type="predicted"/>
<sequence length="104" mass="11538">MTMTTAHLSREDWLAVKIGAEDAARHGCRQPAAPREELGWFARAMLWLVGDDRPRALANPRLEAVRRFTCATRAGYRPSVALISELHGFGVMPNHLAAIAEFLV</sequence>
<protein>
    <submittedName>
        <fullName evidence="1">Uncharacterized protein</fullName>
    </submittedName>
</protein>
<name>F1ZCN2_9SPHN</name>
<organism evidence="1 2">
    <name type="scientific">Novosphingobium nitrogenifigens DSM 19370</name>
    <dbReference type="NCBI Taxonomy" id="983920"/>
    <lineage>
        <taxon>Bacteria</taxon>
        <taxon>Pseudomonadati</taxon>
        <taxon>Pseudomonadota</taxon>
        <taxon>Alphaproteobacteria</taxon>
        <taxon>Sphingomonadales</taxon>
        <taxon>Sphingomonadaceae</taxon>
        <taxon>Novosphingobium</taxon>
    </lineage>
</organism>
<dbReference type="HOGENOM" id="CLU_152633_0_0_5"/>